<dbReference type="InterPro" id="IPR050289">
    <property type="entry name" value="TorD/DmsD_chaperones"/>
</dbReference>
<dbReference type="KEGG" id="cpyr:CYJ47_12620"/>
<dbReference type="RefSeq" id="WP_101678149.1">
    <property type="nucleotide sequence ID" value="NZ_CP136958.1"/>
</dbReference>
<proteinExistence type="predicted"/>
<keyword evidence="1" id="KW-0143">Chaperone</keyword>
<name>A0AAF0YRG4_9CORY</name>
<protein>
    <submittedName>
        <fullName evidence="2">Molecular chaperone TorD family protein</fullName>
    </submittedName>
</protein>
<gene>
    <name evidence="2" type="ORF">CYJ47_12620</name>
</gene>
<sequence length="198" mass="22022">MTDFRRIHAAGSVLSRLFLSSPVDTFVDSLFDVSMLDNWPLEDERSARGIARLKQGPRDSKEALDHDHLYLFTGVSAPLAQPYESPYVTDDGLVFEDEVTMRVRELYTAFGLAVPNQGTYPDDHIGYEIAFVSTGCYEIGSGNAEAKAPTIEMFDEHLTRFAPQVIAAVREHATTAVYQALPDLTEGLLHEVNQFLHG</sequence>
<organism evidence="2 3">
    <name type="scientific">Corynebacterium pyruviciproducens</name>
    <dbReference type="NCBI Taxonomy" id="598660"/>
    <lineage>
        <taxon>Bacteria</taxon>
        <taxon>Bacillati</taxon>
        <taxon>Actinomycetota</taxon>
        <taxon>Actinomycetes</taxon>
        <taxon>Mycobacteriales</taxon>
        <taxon>Corynebacteriaceae</taxon>
        <taxon>Corynebacterium</taxon>
    </lineage>
</organism>
<evidence type="ECO:0000256" key="1">
    <source>
        <dbReference type="ARBA" id="ARBA00023186"/>
    </source>
</evidence>
<reference evidence="2" key="2">
    <citation type="submission" date="2023-10" db="EMBL/GenBank/DDBJ databases">
        <authorList>
            <person name="Choi B."/>
        </authorList>
    </citation>
    <scope>NUCLEOTIDE SEQUENCE</scope>
    <source>
        <strain evidence="2">UMB0763</strain>
    </source>
</reference>
<dbReference type="AlphaFoldDB" id="A0AAF0YRG4"/>
<dbReference type="Pfam" id="PF02613">
    <property type="entry name" value="Nitrate_red_del"/>
    <property type="match status" value="1"/>
</dbReference>
<evidence type="ECO:0000313" key="3">
    <source>
        <dbReference type="Proteomes" id="UP000234560"/>
    </source>
</evidence>
<dbReference type="EMBL" id="CP136958">
    <property type="protein sequence ID" value="WOT02072.1"/>
    <property type="molecule type" value="Genomic_DNA"/>
</dbReference>
<dbReference type="InterPro" id="IPR036411">
    <property type="entry name" value="TorD-like_sf"/>
</dbReference>
<dbReference type="SUPFAM" id="SSF89155">
    <property type="entry name" value="TorD-like"/>
    <property type="match status" value="1"/>
</dbReference>
<dbReference type="Proteomes" id="UP000234560">
    <property type="component" value="Chromosome"/>
</dbReference>
<reference evidence="2" key="1">
    <citation type="submission" date="2017-12" db="EMBL/GenBank/DDBJ databases">
        <authorList>
            <person name="Thomas-White K."/>
            <person name="Wolfe A.J."/>
        </authorList>
    </citation>
    <scope>NUCLEOTIDE SEQUENCE</scope>
    <source>
        <strain evidence="2">UMB0763</strain>
    </source>
</reference>
<dbReference type="PANTHER" id="PTHR34227:SF1">
    <property type="entry name" value="DIMETHYL SULFOXIDE REDUCTASE CHAPERONE-RELATED"/>
    <property type="match status" value="1"/>
</dbReference>
<dbReference type="Gene3D" id="1.10.3480.10">
    <property type="entry name" value="TorD-like"/>
    <property type="match status" value="1"/>
</dbReference>
<accession>A0AAF0YRG4</accession>
<dbReference type="InterPro" id="IPR020945">
    <property type="entry name" value="DMSO/NO3_reduct_chaperone"/>
</dbReference>
<evidence type="ECO:0000313" key="2">
    <source>
        <dbReference type="EMBL" id="WOT02072.1"/>
    </source>
</evidence>
<dbReference type="PANTHER" id="PTHR34227">
    <property type="entry name" value="CHAPERONE PROTEIN YCDY"/>
    <property type="match status" value="1"/>
</dbReference>